<keyword evidence="1" id="KW-0560">Oxidoreductase</keyword>
<comment type="caution">
    <text evidence="2">The sequence shown here is derived from an EMBL/GenBank/DDBJ whole genome shotgun (WGS) entry which is preliminary data.</text>
</comment>
<dbReference type="PROSITE" id="PS00086">
    <property type="entry name" value="CYTOCHROME_P450"/>
    <property type="match status" value="1"/>
</dbReference>
<gene>
    <name evidence="2" type="ORF">PVAP13_1KG544901</name>
</gene>
<dbReference type="InterPro" id="IPR036396">
    <property type="entry name" value="Cyt_P450_sf"/>
</dbReference>
<reference evidence="2" key="1">
    <citation type="submission" date="2020-05" db="EMBL/GenBank/DDBJ databases">
        <title>WGS assembly of Panicum virgatum.</title>
        <authorList>
            <person name="Lovell J.T."/>
            <person name="Jenkins J."/>
            <person name="Shu S."/>
            <person name="Juenger T.E."/>
            <person name="Schmutz J."/>
        </authorList>
    </citation>
    <scope>NUCLEOTIDE SEQUENCE</scope>
    <source>
        <strain evidence="2">AP13</strain>
    </source>
</reference>
<evidence type="ECO:0000313" key="2">
    <source>
        <dbReference type="EMBL" id="KAG2662566.1"/>
    </source>
</evidence>
<keyword evidence="1" id="KW-0349">Heme</keyword>
<dbReference type="InterPro" id="IPR017972">
    <property type="entry name" value="Cyt_P450_CS"/>
</dbReference>
<dbReference type="InterPro" id="IPR001128">
    <property type="entry name" value="Cyt_P450"/>
</dbReference>
<dbReference type="GO" id="GO:0016705">
    <property type="term" value="F:oxidoreductase activity, acting on paired donors, with incorporation or reduction of molecular oxygen"/>
    <property type="evidence" value="ECO:0007669"/>
    <property type="project" value="InterPro"/>
</dbReference>
<comment type="similarity">
    <text evidence="1">Belongs to the cytochrome P450 family.</text>
</comment>
<dbReference type="Gene3D" id="1.10.630.10">
    <property type="entry name" value="Cytochrome P450"/>
    <property type="match status" value="1"/>
</dbReference>
<dbReference type="GO" id="GO:0020037">
    <property type="term" value="F:heme binding"/>
    <property type="evidence" value="ECO:0007669"/>
    <property type="project" value="InterPro"/>
</dbReference>
<evidence type="ECO:0000313" key="3">
    <source>
        <dbReference type="Proteomes" id="UP000823388"/>
    </source>
</evidence>
<proteinExistence type="inferred from homology"/>
<name>A0A8T0XWF1_PANVG</name>
<evidence type="ECO:0000256" key="1">
    <source>
        <dbReference type="RuleBase" id="RU000461"/>
    </source>
</evidence>
<dbReference type="Proteomes" id="UP000823388">
    <property type="component" value="Chromosome 1K"/>
</dbReference>
<dbReference type="SUPFAM" id="SSF48264">
    <property type="entry name" value="Cytochrome P450"/>
    <property type="match status" value="1"/>
</dbReference>
<dbReference type="Pfam" id="PF00067">
    <property type="entry name" value="p450"/>
    <property type="match status" value="1"/>
</dbReference>
<dbReference type="GO" id="GO:0004497">
    <property type="term" value="F:monooxygenase activity"/>
    <property type="evidence" value="ECO:0007669"/>
    <property type="project" value="UniProtKB-KW"/>
</dbReference>
<evidence type="ECO:0008006" key="4">
    <source>
        <dbReference type="Google" id="ProtNLM"/>
    </source>
</evidence>
<dbReference type="AlphaFoldDB" id="A0A8T0XWF1"/>
<sequence>MPEELFNHSGIHTISWIFSYLPFGGGPRKCVGDMFATFETVVATAMLVKRFDFQMAPGAPPVDMTTGATIHTTAGLKMTVTRRTKPPVIPNLGMKVISDSQESIRSTPSMVVSAATVASGEDQRELS</sequence>
<keyword evidence="1" id="KW-0479">Metal-binding</keyword>
<dbReference type="GO" id="GO:0005506">
    <property type="term" value="F:iron ion binding"/>
    <property type="evidence" value="ECO:0007669"/>
    <property type="project" value="InterPro"/>
</dbReference>
<organism evidence="2 3">
    <name type="scientific">Panicum virgatum</name>
    <name type="common">Blackwell switchgrass</name>
    <dbReference type="NCBI Taxonomy" id="38727"/>
    <lineage>
        <taxon>Eukaryota</taxon>
        <taxon>Viridiplantae</taxon>
        <taxon>Streptophyta</taxon>
        <taxon>Embryophyta</taxon>
        <taxon>Tracheophyta</taxon>
        <taxon>Spermatophyta</taxon>
        <taxon>Magnoliopsida</taxon>
        <taxon>Liliopsida</taxon>
        <taxon>Poales</taxon>
        <taxon>Poaceae</taxon>
        <taxon>PACMAD clade</taxon>
        <taxon>Panicoideae</taxon>
        <taxon>Panicodae</taxon>
        <taxon>Paniceae</taxon>
        <taxon>Panicinae</taxon>
        <taxon>Panicum</taxon>
        <taxon>Panicum sect. Hiantes</taxon>
    </lineage>
</organism>
<accession>A0A8T0XWF1</accession>
<keyword evidence="1" id="KW-0408">Iron</keyword>
<keyword evidence="3" id="KW-1185">Reference proteome</keyword>
<dbReference type="EMBL" id="CM029037">
    <property type="protein sequence ID" value="KAG2662566.1"/>
    <property type="molecule type" value="Genomic_DNA"/>
</dbReference>
<keyword evidence="1" id="KW-0503">Monooxygenase</keyword>
<protein>
    <recommendedName>
        <fullName evidence="4">Cytochrome P450</fullName>
    </recommendedName>
</protein>